<dbReference type="PROSITE" id="PS00518">
    <property type="entry name" value="ZF_RING_1"/>
    <property type="match status" value="1"/>
</dbReference>
<accession>A0AAD3CJQ1</accession>
<evidence type="ECO:0000256" key="3">
    <source>
        <dbReference type="ARBA" id="ARBA00022833"/>
    </source>
</evidence>
<dbReference type="EMBL" id="BLLK01000022">
    <property type="protein sequence ID" value="GFH45900.1"/>
    <property type="molecule type" value="Genomic_DNA"/>
</dbReference>
<name>A0AAD3CJQ1_9STRA</name>
<protein>
    <recommendedName>
        <fullName evidence="6">Peroxin-2</fullName>
    </recommendedName>
</protein>
<dbReference type="InterPro" id="IPR017907">
    <property type="entry name" value="Znf_RING_CS"/>
</dbReference>
<keyword evidence="1" id="KW-0479">Metal-binding</keyword>
<dbReference type="Gene3D" id="3.30.40.10">
    <property type="entry name" value="Zinc/RING finger domain, C3HC4 (zinc finger)"/>
    <property type="match status" value="1"/>
</dbReference>
<dbReference type="Proteomes" id="UP001054902">
    <property type="component" value="Unassembled WGS sequence"/>
</dbReference>
<evidence type="ECO:0000313" key="5">
    <source>
        <dbReference type="Proteomes" id="UP001054902"/>
    </source>
</evidence>
<evidence type="ECO:0000313" key="4">
    <source>
        <dbReference type="EMBL" id="GFH45900.1"/>
    </source>
</evidence>
<evidence type="ECO:0000256" key="2">
    <source>
        <dbReference type="ARBA" id="ARBA00022771"/>
    </source>
</evidence>
<evidence type="ECO:0000256" key="1">
    <source>
        <dbReference type="ARBA" id="ARBA00022723"/>
    </source>
</evidence>
<gene>
    <name evidence="4" type="ORF">CTEN210_02374</name>
</gene>
<keyword evidence="3" id="KW-0862">Zinc</keyword>
<dbReference type="GO" id="GO:0008270">
    <property type="term" value="F:zinc ion binding"/>
    <property type="evidence" value="ECO:0007669"/>
    <property type="project" value="UniProtKB-KW"/>
</dbReference>
<dbReference type="InterPro" id="IPR013083">
    <property type="entry name" value="Znf_RING/FYVE/PHD"/>
</dbReference>
<dbReference type="SUPFAM" id="SSF57850">
    <property type="entry name" value="RING/U-box"/>
    <property type="match status" value="1"/>
</dbReference>
<reference evidence="4 5" key="1">
    <citation type="journal article" date="2021" name="Sci. Rep.">
        <title>The genome of the diatom Chaetoceros tenuissimus carries an ancient integrated fragment of an extant virus.</title>
        <authorList>
            <person name="Hongo Y."/>
            <person name="Kimura K."/>
            <person name="Takaki Y."/>
            <person name="Yoshida Y."/>
            <person name="Baba S."/>
            <person name="Kobayashi G."/>
            <person name="Nagasaki K."/>
            <person name="Hano T."/>
            <person name="Tomaru Y."/>
        </authorList>
    </citation>
    <scope>NUCLEOTIDE SEQUENCE [LARGE SCALE GENOMIC DNA]</scope>
    <source>
        <strain evidence="4 5">NIES-3715</strain>
    </source>
</reference>
<dbReference type="AlphaFoldDB" id="A0AAD3CJQ1"/>
<sequence>MTSKTDTNRKDNDAFVAVSGVCKAVGLDISKLDNELINLLMTNVKSMTQYARLSETSISVLNSFAVHLIQAAMIYFTSLHTPAMNYFNSKVITHKLSRSSERQKMTITQKGHDHSKIICKYIVLSCVLPLLHDMVKIFQSKLSEKSRVLTNTSNDNLTIEDKRSLLGLQRKAKVLTFILSISSRIVPPVHLYHHLKYILQRKNEHSPLFSMNASGLSYDSLNFNSTGIIERPINFIYSNRRLWYDEIMLTLSLLPIDVWKQLPKKTKIAMRQLIAQVRNILTWKKSRRKRNDSKIQRDAMYKCVMCELKPIAIPYEASCGHIYCYVCLRMAICDNPKFRCSQCGQHIESSKPL</sequence>
<organism evidence="4 5">
    <name type="scientific">Chaetoceros tenuissimus</name>
    <dbReference type="NCBI Taxonomy" id="426638"/>
    <lineage>
        <taxon>Eukaryota</taxon>
        <taxon>Sar</taxon>
        <taxon>Stramenopiles</taxon>
        <taxon>Ochrophyta</taxon>
        <taxon>Bacillariophyta</taxon>
        <taxon>Coscinodiscophyceae</taxon>
        <taxon>Chaetocerotophycidae</taxon>
        <taxon>Chaetocerotales</taxon>
        <taxon>Chaetocerotaceae</taxon>
        <taxon>Chaetoceros</taxon>
    </lineage>
</organism>
<keyword evidence="2" id="KW-0863">Zinc-finger</keyword>
<comment type="caution">
    <text evidence="4">The sequence shown here is derived from an EMBL/GenBank/DDBJ whole genome shotgun (WGS) entry which is preliminary data.</text>
</comment>
<keyword evidence="5" id="KW-1185">Reference proteome</keyword>
<proteinExistence type="predicted"/>
<evidence type="ECO:0008006" key="6">
    <source>
        <dbReference type="Google" id="ProtNLM"/>
    </source>
</evidence>